<reference evidence="1 2" key="1">
    <citation type="journal article" date="2019" name="Nat. Ecol. Evol.">
        <title>Megaphylogeny resolves global patterns of mushroom evolution.</title>
        <authorList>
            <person name="Varga T."/>
            <person name="Krizsan K."/>
            <person name="Foldi C."/>
            <person name="Dima B."/>
            <person name="Sanchez-Garcia M."/>
            <person name="Sanchez-Ramirez S."/>
            <person name="Szollosi G.J."/>
            <person name="Szarkandi J.G."/>
            <person name="Papp V."/>
            <person name="Albert L."/>
            <person name="Andreopoulos W."/>
            <person name="Angelini C."/>
            <person name="Antonin V."/>
            <person name="Barry K.W."/>
            <person name="Bougher N.L."/>
            <person name="Buchanan P."/>
            <person name="Buyck B."/>
            <person name="Bense V."/>
            <person name="Catcheside P."/>
            <person name="Chovatia M."/>
            <person name="Cooper J."/>
            <person name="Damon W."/>
            <person name="Desjardin D."/>
            <person name="Finy P."/>
            <person name="Geml J."/>
            <person name="Haridas S."/>
            <person name="Hughes K."/>
            <person name="Justo A."/>
            <person name="Karasinski D."/>
            <person name="Kautmanova I."/>
            <person name="Kiss B."/>
            <person name="Kocsube S."/>
            <person name="Kotiranta H."/>
            <person name="LaButti K.M."/>
            <person name="Lechner B.E."/>
            <person name="Liimatainen K."/>
            <person name="Lipzen A."/>
            <person name="Lukacs Z."/>
            <person name="Mihaltcheva S."/>
            <person name="Morgado L.N."/>
            <person name="Niskanen T."/>
            <person name="Noordeloos M.E."/>
            <person name="Ohm R.A."/>
            <person name="Ortiz-Santana B."/>
            <person name="Ovrebo C."/>
            <person name="Racz N."/>
            <person name="Riley R."/>
            <person name="Savchenko A."/>
            <person name="Shiryaev A."/>
            <person name="Soop K."/>
            <person name="Spirin V."/>
            <person name="Szebenyi C."/>
            <person name="Tomsovsky M."/>
            <person name="Tulloss R.E."/>
            <person name="Uehling J."/>
            <person name="Grigoriev I.V."/>
            <person name="Vagvolgyi C."/>
            <person name="Papp T."/>
            <person name="Martin F.M."/>
            <person name="Miettinen O."/>
            <person name="Hibbett D.S."/>
            <person name="Nagy L.G."/>
        </authorList>
    </citation>
    <scope>NUCLEOTIDE SEQUENCE [LARGE SCALE GENOMIC DNA]</scope>
    <source>
        <strain evidence="1 2">NL-1719</strain>
    </source>
</reference>
<sequence length="516" mass="55431">MPSLESASMSTPGSSTPMVADHVGRRPFALEFRSSYWFTTFVVGLGIITDLIVYSIIIPVMPFRLEHLHYHHISSLTGWLIFAYSAGLVLSTIPIALLSERYNDRKTPLIIGLLCLIGFQVMLMEAPNYAVMAIARVLQGISSSVVWVVGLALLCDSTPVAIIGRQLGIAMAGLSIGLLIGPPVGGTLYERFGFRGPFVFGLAVTVVDLIGRLIVIERREALKYGHDPAAWTPAKDPELASEKTDPEPTSAKAEIKGDAQIPSTSASAVVVGETPPPRTLTLVEVIVELTKSPRALVSLFLALTYGLVYSSQEPSIPLHLAAVWGLDSGTVGLVFLAAVIPTLFSSPITGYLADRKGPEWVSFISLSLAIPWWIVVTIQGPLLLFIVAFAIQSFFTSAIVSPLMVELAAVSREVEGIGFAHVYGAFNLVYGIGTSVGPVVGGQVYDHLRRGWATLCYFATALIIISEILAFLWIGADPLYDRLVRWMAHTSSQSPPAPPTRTPTPEISTASNSSSA</sequence>
<accession>A0ACD3BET9</accession>
<proteinExistence type="predicted"/>
<dbReference type="Proteomes" id="UP000308600">
    <property type="component" value="Unassembled WGS sequence"/>
</dbReference>
<name>A0ACD3BET9_9AGAR</name>
<organism evidence="1 2">
    <name type="scientific">Pluteus cervinus</name>
    <dbReference type="NCBI Taxonomy" id="181527"/>
    <lineage>
        <taxon>Eukaryota</taxon>
        <taxon>Fungi</taxon>
        <taxon>Dikarya</taxon>
        <taxon>Basidiomycota</taxon>
        <taxon>Agaricomycotina</taxon>
        <taxon>Agaricomycetes</taxon>
        <taxon>Agaricomycetidae</taxon>
        <taxon>Agaricales</taxon>
        <taxon>Pluteineae</taxon>
        <taxon>Pluteaceae</taxon>
        <taxon>Pluteus</taxon>
    </lineage>
</organism>
<gene>
    <name evidence="1" type="ORF">BDN72DRAFT_890521</name>
</gene>
<evidence type="ECO:0000313" key="2">
    <source>
        <dbReference type="Proteomes" id="UP000308600"/>
    </source>
</evidence>
<dbReference type="EMBL" id="ML208259">
    <property type="protein sequence ID" value="TFK76705.1"/>
    <property type="molecule type" value="Genomic_DNA"/>
</dbReference>
<keyword evidence="2" id="KW-1185">Reference proteome</keyword>
<evidence type="ECO:0000313" key="1">
    <source>
        <dbReference type="EMBL" id="TFK76705.1"/>
    </source>
</evidence>
<protein>
    <submittedName>
        <fullName evidence="1">MFS general substrate transporter</fullName>
    </submittedName>
</protein>